<gene>
    <name evidence="7 11" type="primary">groL</name>
    <name evidence="7" type="synonym">groEL</name>
    <name evidence="11" type="ORF">R2G56_16800</name>
</gene>
<dbReference type="InterPro" id="IPR001844">
    <property type="entry name" value="Cpn60/GroEL"/>
</dbReference>
<dbReference type="NCBIfam" id="NF009488">
    <property type="entry name" value="PRK12850.1"/>
    <property type="match status" value="1"/>
</dbReference>
<name>A0ABU4ANY7_9HYPH</name>
<comment type="subcellular location">
    <subcellularLocation>
        <location evidence="7">Cytoplasm</location>
    </subcellularLocation>
</comment>
<dbReference type="NCBIfam" id="TIGR02348">
    <property type="entry name" value="GroEL"/>
    <property type="match status" value="1"/>
</dbReference>
<dbReference type="Gene3D" id="1.10.560.10">
    <property type="entry name" value="GroEL-like equatorial domain"/>
    <property type="match status" value="1"/>
</dbReference>
<feature type="coiled-coil region" evidence="10">
    <location>
        <begin position="339"/>
        <end position="366"/>
    </location>
</feature>
<keyword evidence="5 7" id="KW-0143">Chaperone</keyword>
<dbReference type="NCBIfam" id="NF000592">
    <property type="entry name" value="PRK00013.1"/>
    <property type="match status" value="1"/>
</dbReference>
<dbReference type="PANTHER" id="PTHR45633">
    <property type="entry name" value="60 KDA HEAT SHOCK PROTEIN, MITOCHONDRIAL"/>
    <property type="match status" value="1"/>
</dbReference>
<feature type="binding site" evidence="7">
    <location>
        <begin position="30"/>
        <end position="33"/>
    </location>
    <ligand>
        <name>ATP</name>
        <dbReference type="ChEBI" id="CHEBI:30616"/>
    </ligand>
</feature>
<feature type="binding site" evidence="7">
    <location>
        <position position="495"/>
    </location>
    <ligand>
        <name>ATP</name>
        <dbReference type="ChEBI" id="CHEBI:30616"/>
    </ligand>
</feature>
<dbReference type="HAMAP" id="MF_00600">
    <property type="entry name" value="CH60"/>
    <property type="match status" value="1"/>
</dbReference>
<dbReference type="PRINTS" id="PR00298">
    <property type="entry name" value="CHAPERONIN60"/>
</dbReference>
<dbReference type="SUPFAM" id="SSF54849">
    <property type="entry name" value="GroEL-intermediate domain like"/>
    <property type="match status" value="1"/>
</dbReference>
<evidence type="ECO:0000256" key="2">
    <source>
        <dbReference type="ARBA" id="ARBA00022490"/>
    </source>
</evidence>
<feature type="binding site" evidence="7">
    <location>
        <begin position="87"/>
        <end position="91"/>
    </location>
    <ligand>
        <name>ATP</name>
        <dbReference type="ChEBI" id="CHEBI:30616"/>
    </ligand>
</feature>
<feature type="binding site" evidence="7">
    <location>
        <position position="415"/>
    </location>
    <ligand>
        <name>ATP</name>
        <dbReference type="ChEBI" id="CHEBI:30616"/>
    </ligand>
</feature>
<feature type="binding site" evidence="7">
    <location>
        <position position="51"/>
    </location>
    <ligand>
        <name>ATP</name>
        <dbReference type="ChEBI" id="CHEBI:30616"/>
    </ligand>
</feature>
<dbReference type="Gene3D" id="3.30.260.10">
    <property type="entry name" value="TCP-1-like chaperonin intermediate domain"/>
    <property type="match status" value="1"/>
</dbReference>
<evidence type="ECO:0000256" key="8">
    <source>
        <dbReference type="RuleBase" id="RU000418"/>
    </source>
</evidence>
<evidence type="ECO:0000313" key="12">
    <source>
        <dbReference type="Proteomes" id="UP001185659"/>
    </source>
</evidence>
<evidence type="ECO:0000256" key="6">
    <source>
        <dbReference type="ARBA" id="ARBA00023235"/>
    </source>
</evidence>
<evidence type="ECO:0000313" key="11">
    <source>
        <dbReference type="EMBL" id="MDV6227958.1"/>
    </source>
</evidence>
<keyword evidence="3 7" id="KW-0547">Nucleotide-binding</keyword>
<dbReference type="Pfam" id="PF00118">
    <property type="entry name" value="Cpn60_TCP1"/>
    <property type="match status" value="1"/>
</dbReference>
<comment type="caution">
    <text evidence="11">The sequence shown here is derived from an EMBL/GenBank/DDBJ whole genome shotgun (WGS) entry which is preliminary data.</text>
</comment>
<evidence type="ECO:0000256" key="3">
    <source>
        <dbReference type="ARBA" id="ARBA00022741"/>
    </source>
</evidence>
<dbReference type="Gene3D" id="3.50.7.10">
    <property type="entry name" value="GroEL"/>
    <property type="match status" value="1"/>
</dbReference>
<keyword evidence="12" id="KW-1185">Reference proteome</keyword>
<keyword evidence="2 7" id="KW-0963">Cytoplasm</keyword>
<dbReference type="InterPro" id="IPR027410">
    <property type="entry name" value="TCP-1-like_intermed_sf"/>
</dbReference>
<dbReference type="InterPro" id="IPR018370">
    <property type="entry name" value="Chaperonin_Cpn60_CS"/>
</dbReference>
<comment type="function">
    <text evidence="7 9">Together with its co-chaperonin GroES, plays an essential role in assisting protein folding. The GroEL-GroES system forms a nano-cage that allows encapsulation of the non-native substrate proteins and provides a physical environment optimized to promote and accelerate protein folding.</text>
</comment>
<evidence type="ECO:0000256" key="10">
    <source>
        <dbReference type="SAM" id="Coils"/>
    </source>
</evidence>
<evidence type="ECO:0000256" key="9">
    <source>
        <dbReference type="RuleBase" id="RU000419"/>
    </source>
</evidence>
<dbReference type="InterPro" id="IPR027409">
    <property type="entry name" value="GroEL-like_apical_dom_sf"/>
</dbReference>
<proteinExistence type="inferred from homology"/>
<dbReference type="InterPro" id="IPR027413">
    <property type="entry name" value="GROEL-like_equatorial_sf"/>
</dbReference>
<dbReference type="EC" id="5.6.1.7" evidence="7"/>
<dbReference type="Proteomes" id="UP001185659">
    <property type="component" value="Unassembled WGS sequence"/>
</dbReference>
<organism evidence="11 12">
    <name type="scientific">Nitratireductor aquimarinus</name>
    <dbReference type="NCBI Taxonomy" id="889300"/>
    <lineage>
        <taxon>Bacteria</taxon>
        <taxon>Pseudomonadati</taxon>
        <taxon>Pseudomonadota</taxon>
        <taxon>Alphaproteobacteria</taxon>
        <taxon>Hyphomicrobiales</taxon>
        <taxon>Phyllobacteriaceae</taxon>
        <taxon>Nitratireductor</taxon>
    </lineage>
</organism>
<keyword evidence="4 7" id="KW-0067">ATP-binding</keyword>
<protein>
    <recommendedName>
        <fullName evidence="7">Chaperonin GroEL</fullName>
        <ecNumber evidence="7">5.6.1.7</ecNumber>
    </recommendedName>
    <alternativeName>
        <fullName evidence="7">60 kDa chaperonin</fullName>
    </alternativeName>
    <alternativeName>
        <fullName evidence="7">Chaperonin-60</fullName>
        <shortName evidence="7">Cpn60</shortName>
    </alternativeName>
</protein>
<dbReference type="RefSeq" id="WP_113154277.1">
    <property type="nucleotide sequence ID" value="NZ_JAWLIP010000008.1"/>
</dbReference>
<dbReference type="CDD" id="cd03344">
    <property type="entry name" value="GroEL"/>
    <property type="match status" value="1"/>
</dbReference>
<keyword evidence="10" id="KW-0175">Coiled coil</keyword>
<dbReference type="NCBIfam" id="NF009487">
    <property type="entry name" value="PRK12849.1"/>
    <property type="match status" value="1"/>
</dbReference>
<dbReference type="EMBL" id="JAWLIP010000008">
    <property type="protein sequence ID" value="MDV6227958.1"/>
    <property type="molecule type" value="Genomic_DNA"/>
</dbReference>
<sequence>MAAKEVKFARDARERMLKGVNILADAVKVTLGPKGRNVVIDKSFGAPRITKDGVTVAKEIELEDKFENMGAQMVREVASKTNDIAGDGTTTATVLAQAIVQEGAKAVAAGMNPMDLKRGIDKAVAEVVEYLSSSTKKINTSGEVAQVGTISANGEAEIGEMIAEAMQKVGNEGVITVEEAKTAETELEVVEGMQFDRGYLSPYFVTNPEKMIAELEDAYILLHEKKLSNLQAMLPVLESVVQSSKPLIIIAEDVEGEALATLVVNKLRGGLKIAAVKAPGFGDRRKAMLEDIAILTGGQVISEDLGIKLENVTLDMLGRAKKVAISKENTTIVDGAGQKAEIEGRVAQIKAQIEETSSDYDREKLQERLAKLAGGVAVIRVGGSTEVEVKERKDRVDDALNATRAAVEEGIVPGGGTALLRASAQIKAKGDNPDQDAGINIVRRAIQAPVRQIAANAGAESSIVAGKILENEGVTFGYNAQTGEYGDMIAMGIVDPMKVVRTALQDAASVAGLLVTTEAMVAELPKKDAPAMPGGDMGGMGGMGGMGF</sequence>
<comment type="subunit">
    <text evidence="7 9">Forms a cylinder of 14 subunits composed of two heptameric rings stacked back-to-back. Interacts with the co-chaperonin GroES.</text>
</comment>
<keyword evidence="6 7" id="KW-0413">Isomerase</keyword>
<accession>A0ABU4ANY7</accession>
<dbReference type="SUPFAM" id="SSF48592">
    <property type="entry name" value="GroEL equatorial domain-like"/>
    <property type="match status" value="1"/>
</dbReference>
<dbReference type="SUPFAM" id="SSF52029">
    <property type="entry name" value="GroEL apical domain-like"/>
    <property type="match status" value="1"/>
</dbReference>
<dbReference type="NCBIfam" id="NF009489">
    <property type="entry name" value="PRK12851.1"/>
    <property type="match status" value="1"/>
</dbReference>
<comment type="caution">
    <text evidence="7">Lacks conserved residue(s) required for the propagation of feature annotation.</text>
</comment>
<dbReference type="InterPro" id="IPR002423">
    <property type="entry name" value="Cpn60/GroEL/TCP-1"/>
</dbReference>
<reference evidence="11 12" key="1">
    <citation type="submission" date="2023-10" db="EMBL/GenBank/DDBJ databases">
        <authorList>
            <person name="Venkata Ramana C."/>
            <person name="Sasikala C."/>
            <person name="Dhurka M."/>
        </authorList>
    </citation>
    <scope>NUCLEOTIDE SEQUENCE [LARGE SCALE GENOMIC DNA]</scope>
    <source>
        <strain evidence="11 12">KCTC 32151</strain>
    </source>
</reference>
<comment type="similarity">
    <text evidence="1 7 8">Belongs to the chaperonin (HSP60) family.</text>
</comment>
<evidence type="ECO:0000256" key="1">
    <source>
        <dbReference type="ARBA" id="ARBA00006607"/>
    </source>
</evidence>
<evidence type="ECO:0000256" key="7">
    <source>
        <dbReference type="HAMAP-Rule" id="MF_00600"/>
    </source>
</evidence>
<dbReference type="PROSITE" id="PS00296">
    <property type="entry name" value="CHAPERONINS_CPN60"/>
    <property type="match status" value="1"/>
</dbReference>
<evidence type="ECO:0000256" key="4">
    <source>
        <dbReference type="ARBA" id="ARBA00022840"/>
    </source>
</evidence>
<evidence type="ECO:0000256" key="5">
    <source>
        <dbReference type="ARBA" id="ARBA00023186"/>
    </source>
</evidence>